<sequence length="127" mass="14454">MDNDELEKKLEEINGQIFMVGKVLAIISEKIGYRDSFVYALSVGITFQELDEMMDMIIVAKRTNMNFQQLIEDFNTKFSGHKNGIIQLVRCCKAEGKFVDFCERFLDSPEVKAITSAFPQKAEGARS</sequence>
<proteinExistence type="predicted"/>
<reference evidence="1 2" key="1">
    <citation type="submission" date="2020-01" db="EMBL/GenBank/DDBJ databases">
        <title>Whole genome sequence of Heliobacterium gestii DSM 11169.</title>
        <authorList>
            <person name="Kyndt J.A."/>
            <person name="Meyer T.E."/>
        </authorList>
    </citation>
    <scope>NUCLEOTIDE SEQUENCE [LARGE SCALE GENOMIC DNA]</scope>
    <source>
        <strain evidence="1 2">DSM 11169</strain>
    </source>
</reference>
<dbReference type="EMBL" id="WXEX01000005">
    <property type="protein sequence ID" value="MZP42752.1"/>
    <property type="molecule type" value="Genomic_DNA"/>
</dbReference>
<gene>
    <name evidence="1" type="ORF">GTO89_06820</name>
</gene>
<dbReference type="RefSeq" id="WP_161261333.1">
    <property type="nucleotide sequence ID" value="NZ_JAFBDC010000004.1"/>
</dbReference>
<organism evidence="1 2">
    <name type="scientific">Heliomicrobium gestii</name>
    <name type="common">Heliobacterium gestii</name>
    <dbReference type="NCBI Taxonomy" id="2699"/>
    <lineage>
        <taxon>Bacteria</taxon>
        <taxon>Bacillati</taxon>
        <taxon>Bacillota</taxon>
        <taxon>Clostridia</taxon>
        <taxon>Eubacteriales</taxon>
        <taxon>Heliobacteriaceae</taxon>
        <taxon>Heliomicrobium</taxon>
    </lineage>
</organism>
<dbReference type="Proteomes" id="UP000471031">
    <property type="component" value="Unassembled WGS sequence"/>
</dbReference>
<accession>A0A845L805</accession>
<evidence type="ECO:0000313" key="2">
    <source>
        <dbReference type="Proteomes" id="UP000471031"/>
    </source>
</evidence>
<name>A0A845L805_HELGE</name>
<evidence type="ECO:0000313" key="1">
    <source>
        <dbReference type="EMBL" id="MZP42752.1"/>
    </source>
</evidence>
<protein>
    <submittedName>
        <fullName evidence="1">Uncharacterized protein</fullName>
    </submittedName>
</protein>
<comment type="caution">
    <text evidence="1">The sequence shown here is derived from an EMBL/GenBank/DDBJ whole genome shotgun (WGS) entry which is preliminary data.</text>
</comment>
<dbReference type="AlphaFoldDB" id="A0A845L805"/>
<keyword evidence="2" id="KW-1185">Reference proteome</keyword>